<dbReference type="SUPFAM" id="SSF55729">
    <property type="entry name" value="Acyl-CoA N-acyltransferases (Nat)"/>
    <property type="match status" value="1"/>
</dbReference>
<dbReference type="Proteomes" id="UP000199028">
    <property type="component" value="Unassembled WGS sequence"/>
</dbReference>
<accession>A0A1H9WUS4</accession>
<evidence type="ECO:0000313" key="1">
    <source>
        <dbReference type="EMBL" id="SES37585.1"/>
    </source>
</evidence>
<dbReference type="InterPro" id="IPR007434">
    <property type="entry name" value="FemAB-like"/>
</dbReference>
<keyword evidence="1" id="KW-0808">Transferase</keyword>
<dbReference type="AlphaFoldDB" id="A0A1H9WUS4"/>
<protein>
    <submittedName>
        <fullName evidence="1">Predicted N-acyltransferase</fullName>
    </submittedName>
</protein>
<dbReference type="InterPro" id="IPR016181">
    <property type="entry name" value="Acyl_CoA_acyltransferase"/>
</dbReference>
<evidence type="ECO:0000313" key="2">
    <source>
        <dbReference type="Proteomes" id="UP000199028"/>
    </source>
</evidence>
<dbReference type="Gene3D" id="3.40.630.30">
    <property type="match status" value="1"/>
</dbReference>
<dbReference type="OrthoDB" id="8181984at2"/>
<gene>
    <name evidence="1" type="ORF">SAMN05216195_112244</name>
</gene>
<dbReference type="EMBL" id="FOFT01000012">
    <property type="protein sequence ID" value="SES37585.1"/>
    <property type="molecule type" value="Genomic_DNA"/>
</dbReference>
<keyword evidence="1" id="KW-0012">Acyltransferase</keyword>
<sequence length="348" mass="37909">MSRLDFTVASADGIDDLDPVELDQLAVGSPALYRADLARLEMAQLGRGSDVGYLSARTGDGRCAGLVPWYAVHPPFDESVDPVSLFGSPPDVRQLLLAGSPGRSVNFLAVGADADEPGRLRVVDQLVDELKLAARALGARFILFPHLTAGQTRLLGPLLPGPIASNSQQKAVLPVRWSSFDEYVSWLPHGRRAAVRSERRRFLQSDVVIREHPLDDVTEEMAPLLAQTESRYGRDLTPDQMELYLATIAAFHGDNASVLAVWRGEQPVAFALLIDGGSTWDVRAWGRDYSLPGDDALYFNILFYEPIIRAAERGVGLLDFGTGSLRSKALRGCDLEELTTVLLEVDGG</sequence>
<dbReference type="GO" id="GO:0016746">
    <property type="term" value="F:acyltransferase activity"/>
    <property type="evidence" value="ECO:0007669"/>
    <property type="project" value="UniProtKB-KW"/>
</dbReference>
<proteinExistence type="predicted"/>
<organism evidence="1 2">
    <name type="scientific">Lentzea flaviverrucosa</name>
    <dbReference type="NCBI Taxonomy" id="200379"/>
    <lineage>
        <taxon>Bacteria</taxon>
        <taxon>Bacillati</taxon>
        <taxon>Actinomycetota</taxon>
        <taxon>Actinomycetes</taxon>
        <taxon>Pseudonocardiales</taxon>
        <taxon>Pseudonocardiaceae</taxon>
        <taxon>Lentzea</taxon>
    </lineage>
</organism>
<dbReference type="RefSeq" id="WP_090069569.1">
    <property type="nucleotide sequence ID" value="NZ_FOFT01000012.1"/>
</dbReference>
<name>A0A1H9WUS4_9PSEU</name>
<dbReference type="Pfam" id="PF04339">
    <property type="entry name" value="FemAB_like"/>
    <property type="match status" value="1"/>
</dbReference>
<reference evidence="2" key="1">
    <citation type="submission" date="2016-10" db="EMBL/GenBank/DDBJ databases">
        <authorList>
            <person name="Varghese N."/>
            <person name="Submissions S."/>
        </authorList>
    </citation>
    <scope>NUCLEOTIDE SEQUENCE [LARGE SCALE GENOMIC DNA]</scope>
    <source>
        <strain evidence="2">CGMCC 4.578</strain>
    </source>
</reference>
<keyword evidence="2" id="KW-1185">Reference proteome</keyword>